<dbReference type="AlphaFoldDB" id="A0A2R5HGN0"/>
<dbReference type="PANTHER" id="PTHR34385:SF1">
    <property type="entry name" value="PEPTIDOGLYCAN L-ALANYL-D-GLUTAMATE ENDOPEPTIDASE CWLK"/>
    <property type="match status" value="1"/>
</dbReference>
<organism evidence="3 4">
    <name type="scientific">Lactococcus termiticola</name>
    <dbReference type="NCBI Taxonomy" id="2169526"/>
    <lineage>
        <taxon>Bacteria</taxon>
        <taxon>Bacillati</taxon>
        <taxon>Bacillota</taxon>
        <taxon>Bacilli</taxon>
        <taxon>Lactobacillales</taxon>
        <taxon>Streptococcaceae</taxon>
        <taxon>Lactococcus</taxon>
    </lineage>
</organism>
<feature type="domain" description="D-alanyl-D-alanine carboxypeptidase-like core" evidence="2">
    <location>
        <begin position="121"/>
        <end position="261"/>
    </location>
</feature>
<keyword evidence="4" id="KW-1185">Reference proteome</keyword>
<proteinExistence type="predicted"/>
<accession>A0A2R5HGN0</accession>
<dbReference type="OrthoDB" id="9792074at2"/>
<evidence type="ECO:0000313" key="3">
    <source>
        <dbReference type="EMBL" id="GBG97217.1"/>
    </source>
</evidence>
<reference evidence="3 4" key="1">
    <citation type="journal article" date="2018" name="Genome Announc.">
        <title>Draft Genome Sequence of Lactococcus sp. Strain NtB2 (JCM 32569), Isolated from the Gut of the Higher Termite Nasutitermes takasagoensis.</title>
        <authorList>
            <person name="Noda S."/>
            <person name="Aihara C."/>
            <person name="Yuki M."/>
            <person name="Ohkuma M."/>
        </authorList>
    </citation>
    <scope>NUCLEOTIDE SEQUENCE [LARGE SCALE GENOMIC DNA]</scope>
    <source>
        <strain evidence="3 4">NtB2</strain>
    </source>
</reference>
<dbReference type="GO" id="GO:0004180">
    <property type="term" value="F:carboxypeptidase activity"/>
    <property type="evidence" value="ECO:0007669"/>
    <property type="project" value="UniProtKB-KW"/>
</dbReference>
<comment type="caution">
    <text evidence="3">The sequence shown here is derived from an EMBL/GenBank/DDBJ whole genome shotgun (WGS) entry which is preliminary data.</text>
</comment>
<keyword evidence="3" id="KW-0121">Carboxypeptidase</keyword>
<dbReference type="SUPFAM" id="SSF55166">
    <property type="entry name" value="Hedgehog/DD-peptidase"/>
    <property type="match status" value="1"/>
</dbReference>
<dbReference type="Proteomes" id="UP000245021">
    <property type="component" value="Unassembled WGS sequence"/>
</dbReference>
<evidence type="ECO:0000256" key="1">
    <source>
        <dbReference type="SAM" id="MobiDB-lite"/>
    </source>
</evidence>
<feature type="compositionally biased region" description="Low complexity" evidence="1">
    <location>
        <begin position="55"/>
        <end position="73"/>
    </location>
</feature>
<feature type="compositionally biased region" description="Polar residues" evidence="1">
    <location>
        <begin position="74"/>
        <end position="86"/>
    </location>
</feature>
<dbReference type="InterPro" id="IPR058193">
    <property type="entry name" value="VanY/YodJ_core_dom"/>
</dbReference>
<dbReference type="CDD" id="cd14852">
    <property type="entry name" value="LD-carboxypeptidase"/>
    <property type="match status" value="1"/>
</dbReference>
<dbReference type="PANTHER" id="PTHR34385">
    <property type="entry name" value="D-ALANYL-D-ALANINE CARBOXYPEPTIDASE"/>
    <property type="match status" value="1"/>
</dbReference>
<dbReference type="Gene3D" id="3.30.1380.10">
    <property type="match status" value="1"/>
</dbReference>
<name>A0A2R5HGN0_9LACT</name>
<dbReference type="RefSeq" id="WP_109246172.1">
    <property type="nucleotide sequence ID" value="NZ_BFFO01000008.1"/>
</dbReference>
<keyword evidence="3" id="KW-0378">Hydrolase</keyword>
<keyword evidence="3" id="KW-0645">Protease</keyword>
<gene>
    <name evidence="3" type="primary">vanY_2</name>
    <name evidence="3" type="ORF">NtB2_01355</name>
</gene>
<dbReference type="GO" id="GO:0006508">
    <property type="term" value="P:proteolysis"/>
    <property type="evidence" value="ECO:0007669"/>
    <property type="project" value="InterPro"/>
</dbReference>
<protein>
    <submittedName>
        <fullName evidence="3">D-alanyl-D-alanine carboxypeptidase</fullName>
    </submittedName>
</protein>
<dbReference type="Pfam" id="PF02557">
    <property type="entry name" value="VanY"/>
    <property type="match status" value="1"/>
</dbReference>
<dbReference type="InterPro" id="IPR052179">
    <property type="entry name" value="DD-CPase-like"/>
</dbReference>
<evidence type="ECO:0000259" key="2">
    <source>
        <dbReference type="Pfam" id="PF02557"/>
    </source>
</evidence>
<dbReference type="InterPro" id="IPR009045">
    <property type="entry name" value="Zn_M74/Hedgehog-like"/>
</dbReference>
<sequence>MSKHHSKKVKKKPLLLLVLFLFLVAIAIIAFLVWPHPQKQAKKANDTKTEVVLKSAPSSSDDASSEVTSPSSSQDTAETSSDTLPSDVSKDDWDLVLINLKHSQNTDFSFPDGLTTIDNGQQVDSRIASAAEQFLAAARQVNPAEHFVSGYRSYATQVTTFNYWVSTEKAKGLSQAEAEKAAMAYSQPPGSSEHMTGLAFDMSSANSLGQADPSQVAELQKIAAPLGFILRFPYAPGSNDPGSINPSTGIEYEDWHWRYVGPESAKYIYAHPGMTLEEYLDLLT</sequence>
<evidence type="ECO:0000313" key="4">
    <source>
        <dbReference type="Proteomes" id="UP000245021"/>
    </source>
</evidence>
<dbReference type="InterPro" id="IPR003709">
    <property type="entry name" value="VanY-like_core_dom"/>
</dbReference>
<feature type="region of interest" description="Disordered" evidence="1">
    <location>
        <begin position="43"/>
        <end position="86"/>
    </location>
</feature>
<dbReference type="EMBL" id="BFFO01000008">
    <property type="protein sequence ID" value="GBG97217.1"/>
    <property type="molecule type" value="Genomic_DNA"/>
</dbReference>